<evidence type="ECO:0000313" key="9">
    <source>
        <dbReference type="Proteomes" id="UP000295198"/>
    </source>
</evidence>
<evidence type="ECO:0000256" key="3">
    <source>
        <dbReference type="ARBA" id="ARBA00023125"/>
    </source>
</evidence>
<dbReference type="SMART" id="SM00421">
    <property type="entry name" value="HTH_LUXR"/>
    <property type="match status" value="1"/>
</dbReference>
<evidence type="ECO:0000256" key="1">
    <source>
        <dbReference type="ARBA" id="ARBA00022553"/>
    </source>
</evidence>
<evidence type="ECO:0000256" key="5">
    <source>
        <dbReference type="PROSITE-ProRule" id="PRU00169"/>
    </source>
</evidence>
<keyword evidence="3" id="KW-0238">DNA-binding</keyword>
<feature type="domain" description="Response regulatory" evidence="7">
    <location>
        <begin position="2"/>
        <end position="118"/>
    </location>
</feature>
<dbReference type="CDD" id="cd06170">
    <property type="entry name" value="LuxR_C_like"/>
    <property type="match status" value="1"/>
</dbReference>
<evidence type="ECO:0000256" key="4">
    <source>
        <dbReference type="ARBA" id="ARBA00023163"/>
    </source>
</evidence>
<keyword evidence="1 5" id="KW-0597">Phosphoprotein</keyword>
<dbReference type="Pfam" id="PF00072">
    <property type="entry name" value="Response_reg"/>
    <property type="match status" value="1"/>
</dbReference>
<dbReference type="OrthoDB" id="9808843at2"/>
<evidence type="ECO:0000259" key="6">
    <source>
        <dbReference type="PROSITE" id="PS50043"/>
    </source>
</evidence>
<keyword evidence="2" id="KW-0805">Transcription regulation</keyword>
<dbReference type="InterPro" id="IPR000792">
    <property type="entry name" value="Tscrpt_reg_LuxR_C"/>
</dbReference>
<evidence type="ECO:0000256" key="2">
    <source>
        <dbReference type="ARBA" id="ARBA00023015"/>
    </source>
</evidence>
<reference evidence="8 9" key="1">
    <citation type="submission" date="2019-01" db="EMBL/GenBank/DDBJ databases">
        <title>Nocardioides guangzhouensis sp. nov., an actinobacterium isolated from soil.</title>
        <authorList>
            <person name="Fu Y."/>
            <person name="Cai Y."/>
            <person name="Lin Z."/>
            <person name="Chen P."/>
        </authorList>
    </citation>
    <scope>NUCLEOTIDE SEQUENCE [LARGE SCALE GENOMIC DNA]</scope>
    <source>
        <strain evidence="8 9">130</strain>
    </source>
</reference>
<comment type="caution">
    <text evidence="8">The sequence shown here is derived from an EMBL/GenBank/DDBJ whole genome shotgun (WGS) entry which is preliminary data.</text>
</comment>
<organism evidence="8 9">
    <name type="scientific">Nocardioides guangzhouensis</name>
    <dbReference type="NCBI Taxonomy" id="2497878"/>
    <lineage>
        <taxon>Bacteria</taxon>
        <taxon>Bacillati</taxon>
        <taxon>Actinomycetota</taxon>
        <taxon>Actinomycetes</taxon>
        <taxon>Propionibacteriales</taxon>
        <taxon>Nocardioidaceae</taxon>
        <taxon>Nocardioides</taxon>
    </lineage>
</organism>
<dbReference type="InterPro" id="IPR011006">
    <property type="entry name" value="CheY-like_superfamily"/>
</dbReference>
<dbReference type="SUPFAM" id="SSF52172">
    <property type="entry name" value="CheY-like"/>
    <property type="match status" value="1"/>
</dbReference>
<dbReference type="Pfam" id="PF00196">
    <property type="entry name" value="GerE"/>
    <property type="match status" value="1"/>
</dbReference>
<dbReference type="PROSITE" id="PS50110">
    <property type="entry name" value="RESPONSE_REGULATORY"/>
    <property type="match status" value="1"/>
</dbReference>
<dbReference type="SUPFAM" id="SSF46894">
    <property type="entry name" value="C-terminal effector domain of the bipartite response regulators"/>
    <property type="match status" value="1"/>
</dbReference>
<dbReference type="InterPro" id="IPR016032">
    <property type="entry name" value="Sig_transdc_resp-reg_C-effctor"/>
</dbReference>
<dbReference type="EMBL" id="SDKM01000041">
    <property type="protein sequence ID" value="RYP82870.1"/>
    <property type="molecule type" value="Genomic_DNA"/>
</dbReference>
<dbReference type="InterPro" id="IPR001789">
    <property type="entry name" value="Sig_transdc_resp-reg_receiver"/>
</dbReference>
<dbReference type="GO" id="GO:0000160">
    <property type="term" value="P:phosphorelay signal transduction system"/>
    <property type="evidence" value="ECO:0007669"/>
    <property type="project" value="InterPro"/>
</dbReference>
<keyword evidence="9" id="KW-1185">Reference proteome</keyword>
<dbReference type="InterPro" id="IPR039420">
    <property type="entry name" value="WalR-like"/>
</dbReference>
<dbReference type="GO" id="GO:0003677">
    <property type="term" value="F:DNA binding"/>
    <property type="evidence" value="ECO:0007669"/>
    <property type="project" value="UniProtKB-KW"/>
</dbReference>
<dbReference type="Gene3D" id="3.40.50.2300">
    <property type="match status" value="1"/>
</dbReference>
<proteinExistence type="predicted"/>
<dbReference type="PROSITE" id="PS50043">
    <property type="entry name" value="HTH_LUXR_2"/>
    <property type="match status" value="1"/>
</dbReference>
<dbReference type="CDD" id="cd17535">
    <property type="entry name" value="REC_NarL-like"/>
    <property type="match status" value="1"/>
</dbReference>
<name>A0A4Q4Z535_9ACTN</name>
<gene>
    <name evidence="8" type="ORF">EKO23_20880</name>
</gene>
<dbReference type="AlphaFoldDB" id="A0A4Q4Z535"/>
<dbReference type="PANTHER" id="PTHR43214:SF24">
    <property type="entry name" value="TRANSCRIPTIONAL REGULATORY PROTEIN NARL-RELATED"/>
    <property type="match status" value="1"/>
</dbReference>
<dbReference type="GO" id="GO:0006355">
    <property type="term" value="P:regulation of DNA-templated transcription"/>
    <property type="evidence" value="ECO:0007669"/>
    <property type="project" value="InterPro"/>
</dbReference>
<evidence type="ECO:0000313" key="8">
    <source>
        <dbReference type="EMBL" id="RYP82870.1"/>
    </source>
</evidence>
<dbReference type="SMART" id="SM00448">
    <property type="entry name" value="REC"/>
    <property type="match status" value="1"/>
</dbReference>
<protein>
    <submittedName>
        <fullName evidence="8">Response regulator transcription factor</fullName>
    </submittedName>
</protein>
<keyword evidence="4" id="KW-0804">Transcription</keyword>
<feature type="modified residue" description="4-aspartylphosphate" evidence="5">
    <location>
        <position position="53"/>
    </location>
</feature>
<feature type="domain" description="HTH luxR-type" evidence="6">
    <location>
        <begin position="143"/>
        <end position="208"/>
    </location>
</feature>
<dbReference type="PRINTS" id="PR00038">
    <property type="entry name" value="HTHLUXR"/>
</dbReference>
<dbReference type="PANTHER" id="PTHR43214">
    <property type="entry name" value="TWO-COMPONENT RESPONSE REGULATOR"/>
    <property type="match status" value="1"/>
</dbReference>
<accession>A0A4Q4Z535</accession>
<dbReference type="Proteomes" id="UP000295198">
    <property type="component" value="Unassembled WGS sequence"/>
</dbReference>
<evidence type="ECO:0000259" key="7">
    <source>
        <dbReference type="PROSITE" id="PS50110"/>
    </source>
</evidence>
<sequence>MGVVLADDHPLVRQGLRAVIETTDDIEVVAEAEDGNDAVRLCVEHRPDVVLMDLQLPGLHGIEATRQVRRGAPETVVLVLTMFDDDDTVLAAISAGAAGYLLKGSGGADILAAVRSAAAGQAVFGADLTERVRGWMDGRPRAGAPPFPELTDRERDILDGVAAGLTNAEIGQRLFLAPKTIANNLSTILDKLHVSHRTEAIVKAREAGLGRG</sequence>
<dbReference type="InterPro" id="IPR058245">
    <property type="entry name" value="NreC/VraR/RcsB-like_REC"/>
</dbReference>